<evidence type="ECO:0008006" key="3">
    <source>
        <dbReference type="Google" id="ProtNLM"/>
    </source>
</evidence>
<name>A0A1G9M739_9CORY</name>
<reference evidence="2" key="1">
    <citation type="submission" date="2016-10" db="EMBL/GenBank/DDBJ databases">
        <authorList>
            <person name="Varghese N."/>
            <person name="Submissions S."/>
        </authorList>
    </citation>
    <scope>NUCLEOTIDE SEQUENCE [LARGE SCALE GENOMIC DNA]</scope>
    <source>
        <strain evidence="2">DSM 20632</strain>
    </source>
</reference>
<evidence type="ECO:0000313" key="2">
    <source>
        <dbReference type="Proteomes" id="UP000199350"/>
    </source>
</evidence>
<keyword evidence="2" id="KW-1185">Reference proteome</keyword>
<protein>
    <recommendedName>
        <fullName evidence="3">DUF4259 domain-containing protein</fullName>
    </recommendedName>
</protein>
<evidence type="ECO:0000313" key="1">
    <source>
        <dbReference type="EMBL" id="SDL69505.1"/>
    </source>
</evidence>
<dbReference type="OrthoDB" id="3829495at2"/>
<accession>A0A1G9M739</accession>
<organism evidence="1 2">
    <name type="scientific">Corynebacterium mycetoides</name>
    <dbReference type="NCBI Taxonomy" id="38302"/>
    <lineage>
        <taxon>Bacteria</taxon>
        <taxon>Bacillati</taxon>
        <taxon>Actinomycetota</taxon>
        <taxon>Actinomycetes</taxon>
        <taxon>Mycobacteriales</taxon>
        <taxon>Corynebacteriaceae</taxon>
        <taxon>Corynebacterium</taxon>
    </lineage>
</organism>
<dbReference type="AlphaFoldDB" id="A0A1G9M739"/>
<sequence length="121" mass="13604">MGTWNWGPFDNDAAKDAVGQLADGTFRMDQFRFECDNASVDSEQGQVIVALAAVINGHLPCESLERARAFDFSFRDRRWIEAKVREAVVVDGSELYDMWEDAGELQQWLAATREATSKVAQ</sequence>
<dbReference type="EMBL" id="LT629700">
    <property type="protein sequence ID" value="SDL69505.1"/>
    <property type="molecule type" value="Genomic_DNA"/>
</dbReference>
<dbReference type="Proteomes" id="UP000199350">
    <property type="component" value="Chromosome I"/>
</dbReference>
<gene>
    <name evidence="1" type="ORF">SAMN04488535_0451</name>
</gene>
<dbReference type="Pfam" id="PF14078">
    <property type="entry name" value="DUF4259"/>
    <property type="match status" value="1"/>
</dbReference>
<dbReference type="RefSeq" id="WP_092148212.1">
    <property type="nucleotide sequence ID" value="NZ_LT629700.1"/>
</dbReference>
<dbReference type="STRING" id="38302.SAMN04488535_0451"/>
<proteinExistence type="predicted"/>
<dbReference type="InterPro" id="IPR025355">
    <property type="entry name" value="DUF4259"/>
</dbReference>